<keyword evidence="7" id="KW-0732">Signal</keyword>
<dbReference type="EMBL" id="JABFOF010000011">
    <property type="protein sequence ID" value="KAG2371569.1"/>
    <property type="molecule type" value="Genomic_DNA"/>
</dbReference>
<keyword evidence="2" id="KW-0328">Glycosyltransferase</keyword>
<comment type="caution">
    <text evidence="8">The sequence shown here is derived from an EMBL/GenBank/DDBJ whole genome shotgun (WGS) entry which is preliminary data.</text>
</comment>
<comment type="subcellular location">
    <subcellularLocation>
        <location evidence="1">Membrane</location>
        <topology evidence="1">Single-pass type II membrane protein</topology>
    </subcellularLocation>
</comment>
<organism evidence="8 9">
    <name type="scientific">Phaseolus angularis</name>
    <name type="common">Azuki bean</name>
    <name type="synonym">Vigna angularis</name>
    <dbReference type="NCBI Taxonomy" id="3914"/>
    <lineage>
        <taxon>Eukaryota</taxon>
        <taxon>Viridiplantae</taxon>
        <taxon>Streptophyta</taxon>
        <taxon>Embryophyta</taxon>
        <taxon>Tracheophyta</taxon>
        <taxon>Spermatophyta</taxon>
        <taxon>Magnoliopsida</taxon>
        <taxon>eudicotyledons</taxon>
        <taxon>Gunneridae</taxon>
        <taxon>Pentapetalae</taxon>
        <taxon>rosids</taxon>
        <taxon>fabids</taxon>
        <taxon>Fabales</taxon>
        <taxon>Fabaceae</taxon>
        <taxon>Papilionoideae</taxon>
        <taxon>50 kb inversion clade</taxon>
        <taxon>NPAAA clade</taxon>
        <taxon>indigoferoid/millettioid clade</taxon>
        <taxon>Phaseoleae</taxon>
        <taxon>Vigna</taxon>
    </lineage>
</organism>
<accession>A0A8T0JEI8</accession>
<evidence type="ECO:0000256" key="2">
    <source>
        <dbReference type="ARBA" id="ARBA00022676"/>
    </source>
</evidence>
<dbReference type="AlphaFoldDB" id="A0A8T0JEI8"/>
<feature type="signal peptide" evidence="7">
    <location>
        <begin position="1"/>
        <end position="28"/>
    </location>
</feature>
<dbReference type="Proteomes" id="UP000743370">
    <property type="component" value="Unassembled WGS sequence"/>
</dbReference>
<keyword evidence="5" id="KW-0325">Glycoprotein</keyword>
<evidence type="ECO:0000256" key="6">
    <source>
        <dbReference type="SAM" id="MobiDB-lite"/>
    </source>
</evidence>
<dbReference type="InterPro" id="IPR003406">
    <property type="entry name" value="Glyco_trans_14"/>
</dbReference>
<name>A0A8T0JEI8_PHAAN</name>
<evidence type="ECO:0000256" key="7">
    <source>
        <dbReference type="SAM" id="SignalP"/>
    </source>
</evidence>
<dbReference type="InterPro" id="IPR044174">
    <property type="entry name" value="BC10-like"/>
</dbReference>
<dbReference type="GO" id="GO:0016757">
    <property type="term" value="F:glycosyltransferase activity"/>
    <property type="evidence" value="ECO:0007669"/>
    <property type="project" value="UniProtKB-KW"/>
</dbReference>
<feature type="region of interest" description="Disordered" evidence="6">
    <location>
        <begin position="417"/>
        <end position="440"/>
    </location>
</feature>
<gene>
    <name evidence="8" type="ORF">HKW66_Vig0217430</name>
</gene>
<protein>
    <submittedName>
        <fullName evidence="8">Uncharacterized protein</fullName>
    </submittedName>
</protein>
<evidence type="ECO:0000313" key="9">
    <source>
        <dbReference type="Proteomes" id="UP000743370"/>
    </source>
</evidence>
<keyword evidence="3" id="KW-0808">Transferase</keyword>
<proteinExistence type="predicted"/>
<reference evidence="8 9" key="1">
    <citation type="submission" date="2020-05" db="EMBL/GenBank/DDBJ databases">
        <title>Vigna angularis (adzuki bean) Var. LongXiaoDou No. 4 denovo assembly.</title>
        <authorList>
            <person name="Xiang H."/>
        </authorList>
    </citation>
    <scope>NUCLEOTIDE SEQUENCE [LARGE SCALE GENOMIC DNA]</scope>
    <source>
        <tissue evidence="8">Leaf</tissue>
    </source>
</reference>
<evidence type="ECO:0000256" key="4">
    <source>
        <dbReference type="ARBA" id="ARBA00023136"/>
    </source>
</evidence>
<dbReference type="PANTHER" id="PTHR31042:SF140">
    <property type="entry name" value="CORE-2_I-BRANCHING BETA-1,6-N-ACETYLGLUCOSAMINYLTRANSFERASE FAMILY PROTEIN"/>
    <property type="match status" value="1"/>
</dbReference>
<dbReference type="PANTHER" id="PTHR31042">
    <property type="entry name" value="CORE-2/I-BRANCHING BETA-1,6-N-ACETYLGLUCOSAMINYLTRANSFERASE FAMILY PROTEIN-RELATED"/>
    <property type="match status" value="1"/>
</dbReference>
<dbReference type="Pfam" id="PF02485">
    <property type="entry name" value="Branch"/>
    <property type="match status" value="1"/>
</dbReference>
<evidence type="ECO:0000256" key="5">
    <source>
        <dbReference type="ARBA" id="ARBA00023180"/>
    </source>
</evidence>
<dbReference type="GO" id="GO:0016020">
    <property type="term" value="C:membrane"/>
    <property type="evidence" value="ECO:0007669"/>
    <property type="project" value="UniProtKB-SubCell"/>
</dbReference>
<sequence>MFSTPFVLTFSLLLSLPILFFLAPRILPPKPHSLPISPSDELDDINLFNRAITLANSRASTASATNPSKFFHLSSKNPSLKIAFLFLTNTDLHFSPLWDLFFHDTPSNLFNIYIHADPSVNITRPLSPLFANKFIPSKRTFRASPTLISATRRLLATALLDDPANAYFALLSQHCVPLHSFTYTYHSLLVSPTFDSSDPESSRLGIRLKYKSFIEILSHAPRLWKRYSSRGRYALMPEVEKVNEEIYEKIILLWLWLDGGVWFEEARIAHILYTLCFQITSLGTAQMRESDQNRKSQETGKQILSIFGQFLASPFSIRSLWNLAISTALFVHSGRNLNSIKEEVRPRNQFNHQHHHLIPETDLNPQISSIIQSTRGKSTISSLLLSTFSNNTPSSNNDTPTINVTVQSKKKTNFLQQPIQPPIGKGRKQERKSTREPPAAARTRLSMTGFWRVLILGGCVDFQDVWCGPGIGFSADVVASIDCVVAQKKVSTRGKIDVE</sequence>
<evidence type="ECO:0000256" key="1">
    <source>
        <dbReference type="ARBA" id="ARBA00004606"/>
    </source>
</evidence>
<feature type="chain" id="PRO_5035871887" evidence="7">
    <location>
        <begin position="29"/>
        <end position="499"/>
    </location>
</feature>
<evidence type="ECO:0000313" key="8">
    <source>
        <dbReference type="EMBL" id="KAG2371569.1"/>
    </source>
</evidence>
<keyword evidence="4" id="KW-0472">Membrane</keyword>
<evidence type="ECO:0000256" key="3">
    <source>
        <dbReference type="ARBA" id="ARBA00022679"/>
    </source>
</evidence>